<dbReference type="PANTHER" id="PTHR28208">
    <property type="entry name" value="PHOSPHATIDATE PHOSPHATASE APP1"/>
    <property type="match status" value="1"/>
</dbReference>
<protein>
    <submittedName>
        <fullName evidence="2">Phosphatase domain-containing protein</fullName>
    </submittedName>
</protein>
<reference evidence="2" key="1">
    <citation type="submission" date="2024-05" db="EMBL/GenBank/DDBJ databases">
        <authorList>
            <person name="Kim S."/>
            <person name="Heo J."/>
            <person name="Choi H."/>
            <person name="Choi Y."/>
            <person name="Kwon S.-W."/>
            <person name="Kim Y."/>
        </authorList>
    </citation>
    <scope>NUCLEOTIDE SEQUENCE</scope>
    <source>
        <strain evidence="2">KACC 23697</strain>
    </source>
</reference>
<dbReference type="GO" id="GO:0008195">
    <property type="term" value="F:phosphatidate phosphatase activity"/>
    <property type="evidence" value="ECO:0007669"/>
    <property type="project" value="InterPro"/>
</dbReference>
<dbReference type="RefSeq" id="WP_406824985.1">
    <property type="nucleotide sequence ID" value="NZ_CP157485.1"/>
</dbReference>
<sequence>MNKSVSVKVYHGYGHAHNLVVYGHVFKRRAKTRQVYSNSLFVNIVHLLKLFILKPYAFVEVRLQFFDQTVYNKTEADGFFKFEWKAQHDVPAGWHNVKVEAIDQNGSVLNIGEGRVYVPHITQYAFISDVDDTVMVSHSATIGRRLRELFIKNPRTRKTFSDTASHYQQLALSHTEANQPNPFFYVSSSEWNLYDYLVETFRFNKLPEGAFLLNTLKRWKYLLKTGKTGHEGKLLRVMRILDTFPNQKFVFFGDNSQQDPEIYSAIVEKYPQNIEAVYIRNIRPEKETETKELLKKVKDKGVEACLFKESEEAIKHSKSIGLIR</sequence>
<accession>A0AAU7K4Q6</accession>
<dbReference type="PANTHER" id="PTHR28208:SF3">
    <property type="entry name" value="PHOSPHATIDATE PHOSPHATASE APP1"/>
    <property type="match status" value="1"/>
</dbReference>
<proteinExistence type="predicted"/>
<name>A0AAU7K4Q6_9SPHI</name>
<dbReference type="Pfam" id="PF09949">
    <property type="entry name" value="APP1_cat"/>
    <property type="match status" value="1"/>
</dbReference>
<organism evidence="2">
    <name type="scientific">Pedobacter sp. KACC 23697</name>
    <dbReference type="NCBI Taxonomy" id="3149230"/>
    <lineage>
        <taxon>Bacteria</taxon>
        <taxon>Pseudomonadati</taxon>
        <taxon>Bacteroidota</taxon>
        <taxon>Sphingobacteriia</taxon>
        <taxon>Sphingobacteriales</taxon>
        <taxon>Sphingobacteriaceae</taxon>
        <taxon>Pedobacter</taxon>
    </lineage>
</organism>
<gene>
    <name evidence="2" type="ORF">ABEG20_19920</name>
</gene>
<feature type="domain" description="Phosphatidate phosphatase APP1 catalytic" evidence="1">
    <location>
        <begin position="125"/>
        <end position="281"/>
    </location>
</feature>
<dbReference type="EMBL" id="CP157485">
    <property type="protein sequence ID" value="XBO47562.1"/>
    <property type="molecule type" value="Genomic_DNA"/>
</dbReference>
<evidence type="ECO:0000259" key="1">
    <source>
        <dbReference type="Pfam" id="PF09949"/>
    </source>
</evidence>
<dbReference type="InterPro" id="IPR019236">
    <property type="entry name" value="APP1_cat"/>
</dbReference>
<dbReference type="InterPro" id="IPR052935">
    <property type="entry name" value="Mg2+_PAP"/>
</dbReference>
<dbReference type="AlphaFoldDB" id="A0AAU7K4Q6"/>
<evidence type="ECO:0000313" key="2">
    <source>
        <dbReference type="EMBL" id="XBO47562.1"/>
    </source>
</evidence>